<protein>
    <submittedName>
        <fullName evidence="6">AAA family ATPase</fullName>
    </submittedName>
</protein>
<dbReference type="PROSITE" id="PS00674">
    <property type="entry name" value="AAA"/>
    <property type="match status" value="1"/>
</dbReference>
<dbReference type="EMBL" id="CP096658">
    <property type="protein sequence ID" value="UPV99052.1"/>
    <property type="molecule type" value="Genomic_DNA"/>
</dbReference>
<dbReference type="RefSeq" id="WP_248653556.1">
    <property type="nucleotide sequence ID" value="NZ_CP096658.1"/>
</dbReference>
<feature type="compositionally biased region" description="Basic and acidic residues" evidence="4">
    <location>
        <begin position="252"/>
        <end position="263"/>
    </location>
</feature>
<dbReference type="GeneID" id="72190388"/>
<feature type="domain" description="AAA+ ATPase" evidence="5">
    <location>
        <begin position="369"/>
        <end position="504"/>
    </location>
</feature>
<dbReference type="InterPro" id="IPR027417">
    <property type="entry name" value="P-loop_NTPase"/>
</dbReference>
<dbReference type="AlphaFoldDB" id="A0A8U0IDN1"/>
<evidence type="ECO:0000256" key="4">
    <source>
        <dbReference type="SAM" id="MobiDB-lite"/>
    </source>
</evidence>
<keyword evidence="2" id="KW-0067">ATP-binding</keyword>
<feature type="region of interest" description="Disordered" evidence="4">
    <location>
        <begin position="240"/>
        <end position="317"/>
    </location>
</feature>
<evidence type="ECO:0000256" key="3">
    <source>
        <dbReference type="ARBA" id="ARBA00023054"/>
    </source>
</evidence>
<evidence type="ECO:0000313" key="7">
    <source>
        <dbReference type="Proteomes" id="UP000830434"/>
    </source>
</evidence>
<evidence type="ECO:0000313" key="6">
    <source>
        <dbReference type="EMBL" id="UPV99052.1"/>
    </source>
</evidence>
<dbReference type="InterPro" id="IPR003959">
    <property type="entry name" value="ATPase_AAA_core"/>
</dbReference>
<dbReference type="InterPro" id="IPR003960">
    <property type="entry name" value="ATPase_AAA_CS"/>
</dbReference>
<dbReference type="KEGG" id="haxz:M0R88_10995"/>
<evidence type="ECO:0000259" key="5">
    <source>
        <dbReference type="SMART" id="SM00382"/>
    </source>
</evidence>
<evidence type="ECO:0000256" key="2">
    <source>
        <dbReference type="ARBA" id="ARBA00022840"/>
    </source>
</evidence>
<dbReference type="InterPro" id="IPR050168">
    <property type="entry name" value="AAA_ATPase_domain"/>
</dbReference>
<dbReference type="GO" id="GO:0016887">
    <property type="term" value="F:ATP hydrolysis activity"/>
    <property type="evidence" value="ECO:0007669"/>
    <property type="project" value="InterPro"/>
</dbReference>
<proteinExistence type="predicted"/>
<accession>A0A8U0IDN1</accession>
<feature type="domain" description="AAA+ ATPase" evidence="5">
    <location>
        <begin position="652"/>
        <end position="783"/>
    </location>
</feature>
<dbReference type="Proteomes" id="UP000830434">
    <property type="component" value="Chromosome"/>
</dbReference>
<evidence type="ECO:0000256" key="1">
    <source>
        <dbReference type="ARBA" id="ARBA00022741"/>
    </source>
</evidence>
<dbReference type="InterPro" id="IPR003593">
    <property type="entry name" value="AAA+_ATPase"/>
</dbReference>
<dbReference type="FunFam" id="3.40.50.300:FF:001025">
    <property type="entry name" value="ATPase family, AAA domain-containing 2B"/>
    <property type="match status" value="1"/>
</dbReference>
<feature type="compositionally biased region" description="Low complexity" evidence="4">
    <location>
        <begin position="285"/>
        <end position="297"/>
    </location>
</feature>
<dbReference type="Gene3D" id="1.10.8.60">
    <property type="match status" value="2"/>
</dbReference>
<dbReference type="SMART" id="SM00382">
    <property type="entry name" value="AAA"/>
    <property type="match status" value="2"/>
</dbReference>
<dbReference type="PANTHER" id="PTHR23077">
    <property type="entry name" value="AAA-FAMILY ATPASE"/>
    <property type="match status" value="1"/>
</dbReference>
<organism evidence="6 7">
    <name type="scientific">Halorussus gelatinilyticus</name>
    <dbReference type="NCBI Taxonomy" id="2937524"/>
    <lineage>
        <taxon>Archaea</taxon>
        <taxon>Methanobacteriati</taxon>
        <taxon>Methanobacteriota</taxon>
        <taxon>Stenosarchaea group</taxon>
        <taxon>Halobacteria</taxon>
        <taxon>Halobacteriales</taxon>
        <taxon>Haladaptataceae</taxon>
        <taxon>Halorussus</taxon>
    </lineage>
</organism>
<reference evidence="6" key="1">
    <citation type="submission" date="2022-04" db="EMBL/GenBank/DDBJ databases">
        <title>Diverse halophilic archaea isolated from saline environments.</title>
        <authorList>
            <person name="Cui H.-L."/>
        </authorList>
    </citation>
    <scope>NUCLEOTIDE SEQUENCE</scope>
    <source>
        <strain evidence="6">XZYJT40</strain>
    </source>
</reference>
<name>A0A8U0IDN1_9EURY</name>
<sequence>MHDTSEFARTGEDAVTDYEVRYVDRTLPGPETVREALATVDDALGPERLVRLCRVLYPVHRVRVAYTPPGDPGAVAGRADVLVDGLDAGHETDLASFAEKCASPVPVSLVGRYRLGTHAGPESVVPVEFERDKRAVRTEFAERLRETDAASAGRLRERYGLPDEFDPTGAFEIEDATRLYLPFWLAEFADDAGGRLVAFRDEKWTTGEATRRGAWLSEHVAGDERLLSRVRDVATLDRWRERRRPGQSGGSERAESRHPRDSDGTENPFRDALSSADSSADESADGPSTEAEASAGETEGESGRGTDDADDEITVPDDVELSVRSIVETNPDRDFADVGGMAELKTTLTELVVDPLEDPEKYERYGLGVTDGVLLYGPPGCGKTYVAGALAGELDRHFLSISPSDLTSKWVGEAADNVADVFEVARANAPCLVFIDEIDAVASDRSGDMTNTEQQMVNQLLAELEGSSDDDVVVLAATNLVEDVDDAVLRSGRFDERVEVAPPDAEAREAILGVHLDGRPTTDDLSLGETVARTEGYAASDVELVAERAARAALADEADIREDHLLAAAEEVETSIPAWLDEYDVAATGEADENGVRQPPGVSLDASDLLDAPPERDFAAVPGMAGPTTALRERVLDQLENPEQYADYGLDSPDGVLLYGPPECGKTYLSRAIAGELDRPYLRVTPTKLAVEWDGSPTENLADAFEVARANAPCVVFVDDLDALTPGAPAAADRALTHRLVAELAASPPDVFVVGATHLVEDVAASVRHAGCFGERVEVALPDADTREAVLRATLDDRLLGDVDWAAVVEASAGDTVGDLRLVAESAARSALREDEAVDTDRLRSTLATVGRSVEDWNERARYADSEYGSDLRTVR</sequence>
<feature type="compositionally biased region" description="Acidic residues" evidence="4">
    <location>
        <begin position="308"/>
        <end position="317"/>
    </location>
</feature>
<dbReference type="Pfam" id="PF00004">
    <property type="entry name" value="AAA"/>
    <property type="match status" value="2"/>
</dbReference>
<dbReference type="SUPFAM" id="SSF52540">
    <property type="entry name" value="P-loop containing nucleoside triphosphate hydrolases"/>
    <property type="match status" value="2"/>
</dbReference>
<gene>
    <name evidence="6" type="ORF">M0R88_10995</name>
</gene>
<dbReference type="Gene3D" id="3.40.50.300">
    <property type="entry name" value="P-loop containing nucleotide triphosphate hydrolases"/>
    <property type="match status" value="2"/>
</dbReference>
<keyword evidence="1" id="KW-0547">Nucleotide-binding</keyword>
<keyword evidence="3" id="KW-0175">Coiled coil</keyword>
<keyword evidence="7" id="KW-1185">Reference proteome</keyword>
<dbReference type="PANTHER" id="PTHR23077:SF171">
    <property type="entry name" value="NUCLEAR VALOSIN-CONTAINING PROTEIN-LIKE"/>
    <property type="match status" value="1"/>
</dbReference>
<dbReference type="GO" id="GO:0005524">
    <property type="term" value="F:ATP binding"/>
    <property type="evidence" value="ECO:0007669"/>
    <property type="project" value="UniProtKB-KW"/>
</dbReference>